<dbReference type="Proteomes" id="UP001207742">
    <property type="component" value="Unassembled WGS sequence"/>
</dbReference>
<reference evidence="1 2" key="1">
    <citation type="submission" date="2022-10" db="EMBL/GenBank/DDBJ databases">
        <title>Chitinophaga nivalis PC15 sp. nov., isolated from Pyeongchang county, South Korea.</title>
        <authorList>
            <person name="Trinh H.N."/>
        </authorList>
    </citation>
    <scope>NUCLEOTIDE SEQUENCE [LARGE SCALE GENOMIC DNA]</scope>
    <source>
        <strain evidence="1 2">PC14</strain>
    </source>
</reference>
<protein>
    <submittedName>
        <fullName evidence="1">Uncharacterized protein</fullName>
    </submittedName>
</protein>
<organism evidence="1 2">
    <name type="scientific">Chitinophaga nivalis</name>
    <dbReference type="NCBI Taxonomy" id="2991709"/>
    <lineage>
        <taxon>Bacteria</taxon>
        <taxon>Pseudomonadati</taxon>
        <taxon>Bacteroidota</taxon>
        <taxon>Chitinophagia</taxon>
        <taxon>Chitinophagales</taxon>
        <taxon>Chitinophagaceae</taxon>
        <taxon>Chitinophaga</taxon>
    </lineage>
</organism>
<sequence length="135" mass="15503">MESQKLNIGRLIDIQMEMACENQQRLDEMLRCEGFDPEKIGKEGLSFIKSQMFKVVVAKNKINNSGLYEKAVKMLREIAVSTVQTKEAILLQLQAKSPRLQFNKLENLTVENLQEILNDTEVLDLMSQLENENSQ</sequence>
<dbReference type="RefSeq" id="WP_264732880.1">
    <property type="nucleotide sequence ID" value="NZ_JAPDNR010000001.1"/>
</dbReference>
<keyword evidence="2" id="KW-1185">Reference proteome</keyword>
<proteinExistence type="predicted"/>
<accession>A0ABT3IQB6</accession>
<dbReference type="EMBL" id="JAPDNS010000002">
    <property type="protein sequence ID" value="MCW3486066.1"/>
    <property type="molecule type" value="Genomic_DNA"/>
</dbReference>
<evidence type="ECO:0000313" key="2">
    <source>
        <dbReference type="Proteomes" id="UP001207742"/>
    </source>
</evidence>
<comment type="caution">
    <text evidence="1">The sequence shown here is derived from an EMBL/GenBank/DDBJ whole genome shotgun (WGS) entry which is preliminary data.</text>
</comment>
<name>A0ABT3IQB6_9BACT</name>
<gene>
    <name evidence="1" type="ORF">OL497_19350</name>
</gene>
<evidence type="ECO:0000313" key="1">
    <source>
        <dbReference type="EMBL" id="MCW3486066.1"/>
    </source>
</evidence>